<dbReference type="Gene3D" id="1.20.5.170">
    <property type="match status" value="1"/>
</dbReference>
<dbReference type="Proteomes" id="UP000245884">
    <property type="component" value="Unassembled WGS sequence"/>
</dbReference>
<dbReference type="EMBL" id="KZ819664">
    <property type="protein sequence ID" value="PWN29121.1"/>
    <property type="molecule type" value="Genomic_DNA"/>
</dbReference>
<protein>
    <recommendedName>
        <fullName evidence="4">BZIP domain-containing protein</fullName>
    </recommendedName>
</protein>
<keyword evidence="3" id="KW-1185">Reference proteome</keyword>
<sequence length="719" mass="74815">MSVSAFPQADADFESFIDEDAVGDSSSTPSEAATTSFTSSVESGIHQTMSLPNTPKLASGLSLSQPMGSSLHNLSFDWEDEQQHRGSGLDASLVPSQSAWRKPLDDSFNLPAQPHHAGAHQRSMSLSMHDVAPQFLDDLRAQQPAPFFPAYPHQPFVKMEPDTYGHPFPAMNANLPAEMGPALAPPLVPAPASAPDAMETDGTTPPQEKKRKIDPVPKPKKASKKKSTAAATAAAATAAAANSSGPVDAANNKSEPATTTTDGNNTAEPAQKEEASTDSTSNEADTTAADASVASAEDGAAHSSATDGAASPERASSPTSGRKPAAKSKKPPPSASQVTESGKPFPVIDTSATHSSLFIPPDTSGLTKREARLVKNRAAAFLSRQRKREQFEMLEKQCKSICRLTWKMWESIAGTEAGVDRIDESAMAAILTGECPDVRDCLEQIINNKGASIAPTEESIANGTHSTLSDSSRQNAESRSSPAASTKSGGGAGSKREREEGNSTSEQQTTIDQLRAQLQAAEQRESALQAALVEARAHVPPPVPFGPAPYPGMAPPPHGMPSFGPHEPQDALYYPWAAHHPQQRIFRDNSGLSLTVAPQMSAKDVDMASTPTVEQGPLTEQAAAAAASSAPASMRVNPGPAPESSQSTSSASSSAAVAAPASASSKKTTGSMALMALLAGFALFGSGGVQSADAPRMGITRLGPMSGCVTARRQRGRHA</sequence>
<feature type="compositionally biased region" description="Basic residues" evidence="1">
    <location>
        <begin position="218"/>
        <end position="227"/>
    </location>
</feature>
<feature type="compositionally biased region" description="Polar residues" evidence="1">
    <location>
        <begin position="251"/>
        <end position="268"/>
    </location>
</feature>
<dbReference type="CDD" id="cd14812">
    <property type="entry name" value="bZIP_u3"/>
    <property type="match status" value="1"/>
</dbReference>
<dbReference type="AlphaFoldDB" id="A0A316UXU7"/>
<feature type="region of interest" description="Disordered" evidence="1">
    <location>
        <begin position="456"/>
        <end position="509"/>
    </location>
</feature>
<evidence type="ECO:0008006" key="4">
    <source>
        <dbReference type="Google" id="ProtNLM"/>
    </source>
</evidence>
<feature type="compositionally biased region" description="Low complexity" evidence="1">
    <location>
        <begin position="622"/>
        <end position="633"/>
    </location>
</feature>
<dbReference type="InterPro" id="IPR046347">
    <property type="entry name" value="bZIP_sf"/>
</dbReference>
<dbReference type="STRING" id="1569628.A0A316UXU7"/>
<evidence type="ECO:0000313" key="3">
    <source>
        <dbReference type="Proteomes" id="UP000245884"/>
    </source>
</evidence>
<feature type="region of interest" description="Disordered" evidence="1">
    <location>
        <begin position="182"/>
        <end position="363"/>
    </location>
</feature>
<feature type="region of interest" description="Disordered" evidence="1">
    <location>
        <begin position="16"/>
        <end position="64"/>
    </location>
</feature>
<dbReference type="OrthoDB" id="674948at2759"/>
<name>A0A316UXU7_9BASI</name>
<dbReference type="RefSeq" id="XP_025363733.1">
    <property type="nucleotide sequence ID" value="XM_025503449.1"/>
</dbReference>
<organism evidence="2 3">
    <name type="scientific">Jaminaea rosea</name>
    <dbReference type="NCBI Taxonomy" id="1569628"/>
    <lineage>
        <taxon>Eukaryota</taxon>
        <taxon>Fungi</taxon>
        <taxon>Dikarya</taxon>
        <taxon>Basidiomycota</taxon>
        <taxon>Ustilaginomycotina</taxon>
        <taxon>Exobasidiomycetes</taxon>
        <taxon>Microstromatales</taxon>
        <taxon>Microstromatales incertae sedis</taxon>
        <taxon>Jaminaea</taxon>
    </lineage>
</organism>
<reference evidence="2 3" key="1">
    <citation type="journal article" date="2018" name="Mol. Biol. Evol.">
        <title>Broad Genomic Sampling Reveals a Smut Pathogenic Ancestry of the Fungal Clade Ustilaginomycotina.</title>
        <authorList>
            <person name="Kijpornyongpan T."/>
            <person name="Mondo S.J."/>
            <person name="Barry K."/>
            <person name="Sandor L."/>
            <person name="Lee J."/>
            <person name="Lipzen A."/>
            <person name="Pangilinan J."/>
            <person name="LaButti K."/>
            <person name="Hainaut M."/>
            <person name="Henrissat B."/>
            <person name="Grigoriev I.V."/>
            <person name="Spatafora J.W."/>
            <person name="Aime M.C."/>
        </authorList>
    </citation>
    <scope>NUCLEOTIDE SEQUENCE [LARGE SCALE GENOMIC DNA]</scope>
    <source>
        <strain evidence="2 3">MCA 5214</strain>
    </source>
</reference>
<dbReference type="GO" id="GO:0003700">
    <property type="term" value="F:DNA-binding transcription factor activity"/>
    <property type="evidence" value="ECO:0007669"/>
    <property type="project" value="InterPro"/>
</dbReference>
<accession>A0A316UXU7</accession>
<feature type="compositionally biased region" description="Polar residues" evidence="1">
    <location>
        <begin position="459"/>
        <end position="479"/>
    </location>
</feature>
<feature type="region of interest" description="Disordered" evidence="1">
    <location>
        <begin position="619"/>
        <end position="652"/>
    </location>
</feature>
<evidence type="ECO:0000313" key="2">
    <source>
        <dbReference type="EMBL" id="PWN29121.1"/>
    </source>
</evidence>
<proteinExistence type="predicted"/>
<feature type="compositionally biased region" description="Low complexity" evidence="1">
    <location>
        <begin position="642"/>
        <end position="652"/>
    </location>
</feature>
<feature type="compositionally biased region" description="Basic and acidic residues" evidence="1">
    <location>
        <begin position="207"/>
        <end position="217"/>
    </location>
</feature>
<feature type="compositionally biased region" description="Low complexity" evidence="1">
    <location>
        <begin position="283"/>
        <end position="298"/>
    </location>
</feature>
<dbReference type="GeneID" id="37025272"/>
<evidence type="ECO:0000256" key="1">
    <source>
        <dbReference type="SAM" id="MobiDB-lite"/>
    </source>
</evidence>
<dbReference type="SUPFAM" id="SSF57959">
    <property type="entry name" value="Leucine zipper domain"/>
    <property type="match status" value="1"/>
</dbReference>
<feature type="compositionally biased region" description="Low complexity" evidence="1">
    <location>
        <begin position="228"/>
        <end position="241"/>
    </location>
</feature>
<feature type="compositionally biased region" description="Low complexity" evidence="1">
    <location>
        <begin position="25"/>
        <end position="43"/>
    </location>
</feature>
<gene>
    <name evidence="2" type="ORF">BDZ90DRAFT_139436</name>
</gene>